<sequence length="256" mass="27316">MWWWYLPKRRSTRLAPGAGFTLIELAVALFILGLLLGGLLTPLGTRVEQQRIKDTRRAQDDIREAIIGFTVSHGRLPCPAHGTIPSGTAGAGMESYNAQTGQCDVTADGVIPWASLAVPETDAWGRRFTYRIRQDWADRINPLAPATGNCSEVAANASYALCSEGNITVKDSSGPSGNNVATNVPAVIVSHGKNGFGAYLPNGNRVPLSGSADERENTDHDATFVSRTPDDGFDDLVAWISSAIAKSRLVAVGKLP</sequence>
<dbReference type="OrthoDB" id="6038212at2"/>
<feature type="transmembrane region" description="Helical" evidence="2">
    <location>
        <begin position="20"/>
        <end position="43"/>
    </location>
</feature>
<keyword evidence="2" id="KW-1133">Transmembrane helix</keyword>
<reference evidence="3 4" key="1">
    <citation type="submission" date="2019-08" db="EMBL/GenBank/DDBJ databases">
        <title>Pelomicrobium methylotrophicum gen. nov., sp. nov. a moderately thermophilic, facultatively anaerobic, lithoautotrophic and methylotrophic bacterium isolated from a terrestrial mud volcano.</title>
        <authorList>
            <person name="Slobodkina G.B."/>
            <person name="Merkel A.Y."/>
            <person name="Slobodkin A.I."/>
        </authorList>
    </citation>
    <scope>NUCLEOTIDE SEQUENCE [LARGE SCALE GENOMIC DNA]</scope>
    <source>
        <strain evidence="3 4">SM250</strain>
    </source>
</reference>
<evidence type="ECO:0000313" key="4">
    <source>
        <dbReference type="Proteomes" id="UP000321201"/>
    </source>
</evidence>
<keyword evidence="4" id="KW-1185">Reference proteome</keyword>
<evidence type="ECO:0000256" key="1">
    <source>
        <dbReference type="SAM" id="MobiDB-lite"/>
    </source>
</evidence>
<dbReference type="NCBIfam" id="TIGR02532">
    <property type="entry name" value="IV_pilin_GFxxxE"/>
    <property type="match status" value="1"/>
</dbReference>
<dbReference type="InParanoid" id="A0A5C7ENH5"/>
<dbReference type="AlphaFoldDB" id="A0A5C7ENH5"/>
<dbReference type="Proteomes" id="UP000321201">
    <property type="component" value="Unassembled WGS sequence"/>
</dbReference>
<evidence type="ECO:0000256" key="2">
    <source>
        <dbReference type="SAM" id="Phobius"/>
    </source>
</evidence>
<dbReference type="InterPro" id="IPR012902">
    <property type="entry name" value="N_methyl_site"/>
</dbReference>
<keyword evidence="2" id="KW-0812">Transmembrane</keyword>
<feature type="region of interest" description="Disordered" evidence="1">
    <location>
        <begin position="207"/>
        <end position="226"/>
    </location>
</feature>
<comment type="caution">
    <text evidence="3">The sequence shown here is derived from an EMBL/GenBank/DDBJ whole genome shotgun (WGS) entry which is preliminary data.</text>
</comment>
<dbReference type="Pfam" id="PF07963">
    <property type="entry name" value="N_methyl"/>
    <property type="match status" value="1"/>
</dbReference>
<name>A0A5C7ENH5_9PROT</name>
<dbReference type="PROSITE" id="PS00409">
    <property type="entry name" value="PROKAR_NTER_METHYL"/>
    <property type="match status" value="1"/>
</dbReference>
<protein>
    <submittedName>
        <fullName evidence="3">Prepilin-type N-terminal cleavage/methylation domain-containing protein</fullName>
    </submittedName>
</protein>
<dbReference type="EMBL" id="VPFL01000004">
    <property type="protein sequence ID" value="TXF12864.1"/>
    <property type="molecule type" value="Genomic_DNA"/>
</dbReference>
<organism evidence="3 4">
    <name type="scientific">Pelomicrobium methylotrophicum</name>
    <dbReference type="NCBI Taxonomy" id="2602750"/>
    <lineage>
        <taxon>Bacteria</taxon>
        <taxon>Pseudomonadati</taxon>
        <taxon>Pseudomonadota</taxon>
        <taxon>Hydrogenophilia</taxon>
        <taxon>Hydrogenophilia incertae sedis</taxon>
        <taxon>Pelomicrobium</taxon>
    </lineage>
</organism>
<gene>
    <name evidence="3" type="ORF">FR698_04290</name>
</gene>
<proteinExistence type="predicted"/>
<dbReference type="RefSeq" id="WP_147798945.1">
    <property type="nucleotide sequence ID" value="NZ_VPFL01000004.1"/>
</dbReference>
<keyword evidence="2" id="KW-0472">Membrane</keyword>
<feature type="compositionally biased region" description="Basic and acidic residues" evidence="1">
    <location>
        <begin position="212"/>
        <end position="222"/>
    </location>
</feature>
<accession>A0A5C7ENH5</accession>
<dbReference type="InterPro" id="IPR045584">
    <property type="entry name" value="Pilin-like"/>
</dbReference>
<dbReference type="SUPFAM" id="SSF54523">
    <property type="entry name" value="Pili subunits"/>
    <property type="match status" value="1"/>
</dbReference>
<evidence type="ECO:0000313" key="3">
    <source>
        <dbReference type="EMBL" id="TXF12864.1"/>
    </source>
</evidence>